<comment type="caution">
    <text evidence="1">The sequence shown here is derived from an EMBL/GenBank/DDBJ whole genome shotgun (WGS) entry which is preliminary data.</text>
</comment>
<name>A0ABD3Y0T8_SINWO</name>
<accession>A0ABD3Y0T8</accession>
<evidence type="ECO:0000313" key="2">
    <source>
        <dbReference type="Proteomes" id="UP001634394"/>
    </source>
</evidence>
<organism evidence="1 2">
    <name type="scientific">Sinanodonta woodiana</name>
    <name type="common">Chinese pond mussel</name>
    <name type="synonym">Anodonta woodiana</name>
    <dbReference type="NCBI Taxonomy" id="1069815"/>
    <lineage>
        <taxon>Eukaryota</taxon>
        <taxon>Metazoa</taxon>
        <taxon>Spiralia</taxon>
        <taxon>Lophotrochozoa</taxon>
        <taxon>Mollusca</taxon>
        <taxon>Bivalvia</taxon>
        <taxon>Autobranchia</taxon>
        <taxon>Heteroconchia</taxon>
        <taxon>Palaeoheterodonta</taxon>
        <taxon>Unionida</taxon>
        <taxon>Unionoidea</taxon>
        <taxon>Unionidae</taxon>
        <taxon>Unioninae</taxon>
        <taxon>Sinanodonta</taxon>
    </lineage>
</organism>
<reference evidence="1 2" key="1">
    <citation type="submission" date="2024-11" db="EMBL/GenBank/DDBJ databases">
        <title>Chromosome-level genome assembly of the freshwater bivalve Anodonta woodiana.</title>
        <authorList>
            <person name="Chen X."/>
        </authorList>
    </citation>
    <scope>NUCLEOTIDE SEQUENCE [LARGE SCALE GENOMIC DNA]</scope>
    <source>
        <strain evidence="1">MN2024</strain>
        <tissue evidence="1">Gills</tissue>
    </source>
</reference>
<sequence length="122" mass="14275">MSSARRLLEYWDNKIVGVFTPKPKQIMVEKRPTVSEREEIYFSPDEEFYDTSMEIVDDGVQTPTCIKYLDMPICKQFVMRSRLHVDSQPYTIKVEMPHKHNAAHLDDGIPLRVSDSDSKIRK</sequence>
<gene>
    <name evidence="1" type="ORF">ACJMK2_003536</name>
</gene>
<protein>
    <submittedName>
        <fullName evidence="1">Uncharacterized protein</fullName>
    </submittedName>
</protein>
<dbReference type="AlphaFoldDB" id="A0ABD3Y0T8"/>
<dbReference type="EMBL" id="JBJQND010000001">
    <property type="protein sequence ID" value="KAL3891273.1"/>
    <property type="molecule type" value="Genomic_DNA"/>
</dbReference>
<evidence type="ECO:0000313" key="1">
    <source>
        <dbReference type="EMBL" id="KAL3891273.1"/>
    </source>
</evidence>
<keyword evidence="2" id="KW-1185">Reference proteome</keyword>
<dbReference type="Proteomes" id="UP001634394">
    <property type="component" value="Unassembled WGS sequence"/>
</dbReference>
<proteinExistence type="predicted"/>